<dbReference type="PANTHER" id="PTHR10357:SF179">
    <property type="entry name" value="NEUTRAL AND BASIC AMINO ACID TRANSPORT PROTEIN RBAT"/>
    <property type="match status" value="1"/>
</dbReference>
<organism evidence="2">
    <name type="scientific">bioreactor metagenome</name>
    <dbReference type="NCBI Taxonomy" id="1076179"/>
    <lineage>
        <taxon>unclassified sequences</taxon>
        <taxon>metagenomes</taxon>
        <taxon>ecological metagenomes</taxon>
    </lineage>
</organism>
<dbReference type="PANTHER" id="PTHR10357">
    <property type="entry name" value="ALPHA-AMYLASE FAMILY MEMBER"/>
    <property type="match status" value="1"/>
</dbReference>
<dbReference type="GO" id="GO:0004574">
    <property type="term" value="F:oligo-1,6-glucosidase activity"/>
    <property type="evidence" value="ECO:0007669"/>
    <property type="project" value="UniProtKB-EC"/>
</dbReference>
<protein>
    <submittedName>
        <fullName evidence="2">Oligo-1,6-glucosidase</fullName>
        <ecNumber evidence="2">3.2.1.10</ecNumber>
    </submittedName>
</protein>
<dbReference type="InterPro" id="IPR013780">
    <property type="entry name" value="Glyco_hydro_b"/>
</dbReference>
<dbReference type="Gene3D" id="2.60.40.1180">
    <property type="entry name" value="Golgi alpha-mannosidase II"/>
    <property type="match status" value="1"/>
</dbReference>
<dbReference type="GO" id="GO:0009313">
    <property type="term" value="P:oligosaccharide catabolic process"/>
    <property type="evidence" value="ECO:0007669"/>
    <property type="project" value="TreeGrafter"/>
</dbReference>
<keyword evidence="2" id="KW-0378">Hydrolase</keyword>
<dbReference type="EC" id="3.2.1.10" evidence="2"/>
<dbReference type="Gene3D" id="3.20.20.80">
    <property type="entry name" value="Glycosidases"/>
    <property type="match status" value="1"/>
</dbReference>
<sequence length="149" mass="16470">MTVAAQQGRDKCRTPMQWAGDANGGFTPVGVTPWLPVAPNAGQGINVAEEQQNDESMLAFYKRLIAFRKAHMELQTGEFVLDENTPASLVKYERISGAEKITVILNMSAESVQMQNEGYKEILFSANTALKQLNPQTIQLDPFAVLLLR</sequence>
<comment type="caution">
    <text evidence="2">The sequence shown here is derived from an EMBL/GenBank/DDBJ whole genome shotgun (WGS) entry which is preliminary data.</text>
</comment>
<feature type="domain" description="Glycosyl hydrolase family 13 catalytic" evidence="1">
    <location>
        <begin position="4"/>
        <end position="77"/>
    </location>
</feature>
<evidence type="ECO:0000259" key="1">
    <source>
        <dbReference type="Pfam" id="PF00128"/>
    </source>
</evidence>
<dbReference type="AlphaFoldDB" id="A0A645DFR8"/>
<name>A0A645DFR8_9ZZZZ</name>
<dbReference type="EMBL" id="VSSQ01035797">
    <property type="protein sequence ID" value="MPM88117.1"/>
    <property type="molecule type" value="Genomic_DNA"/>
</dbReference>
<reference evidence="2" key="1">
    <citation type="submission" date="2019-08" db="EMBL/GenBank/DDBJ databases">
        <authorList>
            <person name="Kucharzyk K."/>
            <person name="Murdoch R.W."/>
            <person name="Higgins S."/>
            <person name="Loffler F."/>
        </authorList>
    </citation>
    <scope>NUCLEOTIDE SEQUENCE</scope>
</reference>
<dbReference type="GO" id="GO:0004556">
    <property type="term" value="F:alpha-amylase activity"/>
    <property type="evidence" value="ECO:0007669"/>
    <property type="project" value="TreeGrafter"/>
</dbReference>
<keyword evidence="2" id="KW-0326">Glycosidase</keyword>
<proteinExistence type="predicted"/>
<dbReference type="SUPFAM" id="SSF51445">
    <property type="entry name" value="(Trans)glycosidases"/>
    <property type="match status" value="1"/>
</dbReference>
<accession>A0A645DFR8</accession>
<dbReference type="InterPro" id="IPR006047">
    <property type="entry name" value="GH13_cat_dom"/>
</dbReference>
<evidence type="ECO:0000313" key="2">
    <source>
        <dbReference type="EMBL" id="MPM88117.1"/>
    </source>
</evidence>
<dbReference type="InterPro" id="IPR017853">
    <property type="entry name" value="GH"/>
</dbReference>
<gene>
    <name evidence="2" type="primary">malL_15</name>
    <name evidence="2" type="ORF">SDC9_135218</name>
</gene>
<dbReference type="SUPFAM" id="SSF51011">
    <property type="entry name" value="Glycosyl hydrolase domain"/>
    <property type="match status" value="1"/>
</dbReference>
<dbReference type="Pfam" id="PF00128">
    <property type="entry name" value="Alpha-amylase"/>
    <property type="match status" value="1"/>
</dbReference>